<evidence type="ECO:0000256" key="5">
    <source>
        <dbReference type="SAM" id="MobiDB-lite"/>
    </source>
</evidence>
<dbReference type="GO" id="GO:0006355">
    <property type="term" value="P:regulation of DNA-templated transcription"/>
    <property type="evidence" value="ECO:0007669"/>
    <property type="project" value="InterPro"/>
</dbReference>
<dbReference type="OrthoDB" id="10056939at2759"/>
<dbReference type="AlphaFoldDB" id="A0A6C1E2P2"/>
<evidence type="ECO:0000256" key="2">
    <source>
        <dbReference type="ARBA" id="ARBA00023155"/>
    </source>
</evidence>
<dbReference type="PANTHER" id="PTHR11850">
    <property type="entry name" value="HOMEOBOX PROTEIN TRANSCRIPTION FACTORS"/>
    <property type="match status" value="1"/>
</dbReference>
<dbReference type="EMBL" id="CP048997">
    <property type="protein sequence ID" value="QID82804.1"/>
    <property type="molecule type" value="Genomic_DNA"/>
</dbReference>
<gene>
    <name evidence="7" type="primary">CUP9_1</name>
    <name evidence="7" type="ORF">GRS66_005236</name>
</gene>
<dbReference type="PROSITE" id="PS50071">
    <property type="entry name" value="HOMEOBOX_2"/>
    <property type="match status" value="1"/>
</dbReference>
<evidence type="ECO:0000313" key="7">
    <source>
        <dbReference type="EMBL" id="QID82804.1"/>
    </source>
</evidence>
<dbReference type="InterPro" id="IPR009057">
    <property type="entry name" value="Homeodomain-like_sf"/>
</dbReference>
<feature type="DNA-binding region" description="Homeobox" evidence="4">
    <location>
        <begin position="162"/>
        <end position="224"/>
    </location>
</feature>
<dbReference type="Gene3D" id="1.10.10.60">
    <property type="entry name" value="Homeodomain-like"/>
    <property type="match status" value="1"/>
</dbReference>
<feature type="region of interest" description="Disordered" evidence="5">
    <location>
        <begin position="76"/>
        <end position="123"/>
    </location>
</feature>
<feature type="domain" description="Homeobox" evidence="6">
    <location>
        <begin position="160"/>
        <end position="223"/>
    </location>
</feature>
<evidence type="ECO:0000313" key="8">
    <source>
        <dbReference type="Proteomes" id="UP000501346"/>
    </source>
</evidence>
<feature type="compositionally biased region" description="Low complexity" evidence="5">
    <location>
        <begin position="79"/>
        <end position="96"/>
    </location>
</feature>
<dbReference type="SUPFAM" id="SSF46689">
    <property type="entry name" value="Homeodomain-like"/>
    <property type="match status" value="1"/>
</dbReference>
<accession>A0A6C1E2P2</accession>
<evidence type="ECO:0000256" key="1">
    <source>
        <dbReference type="ARBA" id="ARBA00023125"/>
    </source>
</evidence>
<dbReference type="Proteomes" id="UP000501346">
    <property type="component" value="Chromosome ScXVI"/>
</dbReference>
<keyword evidence="2 4" id="KW-0371">Homeobox</keyword>
<evidence type="ECO:0000256" key="3">
    <source>
        <dbReference type="ARBA" id="ARBA00023242"/>
    </source>
</evidence>
<dbReference type="GO" id="GO:0005634">
    <property type="term" value="C:nucleus"/>
    <property type="evidence" value="ECO:0007669"/>
    <property type="project" value="UniProtKB-SubCell"/>
</dbReference>
<dbReference type="CDD" id="cd00086">
    <property type="entry name" value="homeodomain"/>
    <property type="match status" value="1"/>
</dbReference>
<organism evidence="7 8">
    <name type="scientific">Saccharomyces pastorianus</name>
    <name type="common">Lager yeast</name>
    <name type="synonym">Saccharomyces cerevisiae x Saccharomyces eubayanus</name>
    <dbReference type="NCBI Taxonomy" id="27292"/>
    <lineage>
        <taxon>Eukaryota</taxon>
        <taxon>Fungi</taxon>
        <taxon>Dikarya</taxon>
        <taxon>Ascomycota</taxon>
        <taxon>Saccharomycotina</taxon>
        <taxon>Saccharomycetes</taxon>
        <taxon>Saccharomycetales</taxon>
        <taxon>Saccharomycetaceae</taxon>
        <taxon>Saccharomyces</taxon>
    </lineage>
</organism>
<feature type="compositionally biased region" description="Polar residues" evidence="5">
    <location>
        <begin position="97"/>
        <end position="110"/>
    </location>
</feature>
<proteinExistence type="predicted"/>
<dbReference type="Pfam" id="PF05920">
    <property type="entry name" value="Homeobox_KN"/>
    <property type="match status" value="1"/>
</dbReference>
<comment type="subcellular location">
    <subcellularLocation>
        <location evidence="4">Nucleus</location>
    </subcellularLocation>
</comment>
<keyword evidence="1 4" id="KW-0238">DNA-binding</keyword>
<keyword evidence="3 4" id="KW-0539">Nucleus</keyword>
<dbReference type="FunFam" id="1.10.10.60:FF:000482">
    <property type="entry name" value="Homeobox protein TOS8"/>
    <property type="match status" value="1"/>
</dbReference>
<dbReference type="InterPro" id="IPR050224">
    <property type="entry name" value="TALE_homeobox"/>
</dbReference>
<dbReference type="InterPro" id="IPR001356">
    <property type="entry name" value="HD"/>
</dbReference>
<dbReference type="SMART" id="SM00389">
    <property type="entry name" value="HOX"/>
    <property type="match status" value="1"/>
</dbReference>
<protein>
    <submittedName>
        <fullName evidence="7">Homeodomain super</fullName>
    </submittedName>
</protein>
<dbReference type="GO" id="GO:0003677">
    <property type="term" value="F:DNA binding"/>
    <property type="evidence" value="ECO:0007669"/>
    <property type="project" value="UniProtKB-UniRule"/>
</dbReference>
<name>A0A6C1E2P2_SACPS</name>
<reference evidence="7 8" key="1">
    <citation type="journal article" date="2019" name="BMC Genomics">
        <title>Chromosome level assembly and comparative genome analysis confirm lager-brewing yeasts originated from a single hybridization.</title>
        <authorList>
            <person name="Salazar A.N."/>
            <person name="Gorter de Vries A.R."/>
            <person name="van den Broek M."/>
            <person name="Brouwers N."/>
            <person name="de la Torre Cortes P."/>
            <person name="Kuijpers N.G.A."/>
            <person name="Daran J.G."/>
            <person name="Abeel T."/>
        </authorList>
    </citation>
    <scope>NUCLEOTIDE SEQUENCE [LARGE SCALE GENOMIC DNA]</scope>
    <source>
        <strain evidence="7 8">CBS 1483</strain>
    </source>
</reference>
<dbReference type="InterPro" id="IPR008422">
    <property type="entry name" value="KN_HD"/>
</dbReference>
<evidence type="ECO:0000259" key="6">
    <source>
        <dbReference type="PROSITE" id="PS50071"/>
    </source>
</evidence>
<evidence type="ECO:0000256" key="4">
    <source>
        <dbReference type="PROSITE-ProRule" id="PRU00108"/>
    </source>
</evidence>
<keyword evidence="8" id="KW-1185">Reference proteome</keyword>
<sequence>MNYNCEIQNRNSKNVDNQVSLPPIQVLFNSIEKRSMSELAFSNIEYSHGNLRSSTEEQNYPAPVLLPQHHSIAYPAINSSGTSTTATPTASTVETSKTSSSAMDTQSQYGSSKKSKSASDDAKPCYKSAPIYEIINKEKDAGAQYNRPFSDFVESKSRRKQNSGRRSNLPKETVQILNTWLLNHLNNPYPTQQEKRELLIKTGLTKIQLSNWFINVRRRKIFSDYYTLVNSIPNDNANNTPVERVQNVSAYHNTLSATNNTMYDATSTCSTDYELSKRFAHAPVTRRKKLIDRLEELKKLSNPDMN</sequence>